<feature type="domain" description="DYW" evidence="4">
    <location>
        <begin position="576"/>
        <end position="652"/>
    </location>
</feature>
<protein>
    <submittedName>
        <fullName evidence="5">Pentatricopeptide repeat</fullName>
    </submittedName>
</protein>
<dbReference type="Pfam" id="PF13041">
    <property type="entry name" value="PPR_2"/>
    <property type="match status" value="2"/>
</dbReference>
<dbReference type="Pfam" id="PF20430">
    <property type="entry name" value="Eplus_motif"/>
    <property type="match status" value="1"/>
</dbReference>
<dbReference type="Pfam" id="PF20431">
    <property type="entry name" value="E_motif"/>
    <property type="match status" value="1"/>
</dbReference>
<evidence type="ECO:0000256" key="2">
    <source>
        <dbReference type="ARBA" id="ARBA00022737"/>
    </source>
</evidence>
<reference evidence="5 6" key="1">
    <citation type="submission" date="2023-12" db="EMBL/GenBank/DDBJ databases">
        <title>A high-quality genome assembly for Dillenia turbinata (Dilleniales).</title>
        <authorList>
            <person name="Chanderbali A."/>
        </authorList>
    </citation>
    <scope>NUCLEOTIDE SEQUENCE [LARGE SCALE GENOMIC DNA]</scope>
    <source>
        <strain evidence="5">LSX21</strain>
        <tissue evidence="5">Leaf</tissue>
    </source>
</reference>
<keyword evidence="6" id="KW-1185">Reference proteome</keyword>
<proteinExistence type="inferred from homology"/>
<feature type="repeat" description="PPR" evidence="3">
    <location>
        <begin position="260"/>
        <end position="294"/>
    </location>
</feature>
<evidence type="ECO:0000313" key="6">
    <source>
        <dbReference type="Proteomes" id="UP001370490"/>
    </source>
</evidence>
<keyword evidence="2" id="KW-0677">Repeat</keyword>
<dbReference type="GO" id="GO:0009451">
    <property type="term" value="P:RNA modification"/>
    <property type="evidence" value="ECO:0007669"/>
    <property type="project" value="InterPro"/>
</dbReference>
<dbReference type="SUPFAM" id="SSF48452">
    <property type="entry name" value="TPR-like"/>
    <property type="match status" value="1"/>
</dbReference>
<evidence type="ECO:0000256" key="3">
    <source>
        <dbReference type="PROSITE-ProRule" id="PRU00708"/>
    </source>
</evidence>
<dbReference type="GO" id="GO:0008270">
    <property type="term" value="F:zinc ion binding"/>
    <property type="evidence" value="ECO:0007669"/>
    <property type="project" value="InterPro"/>
</dbReference>
<evidence type="ECO:0000313" key="5">
    <source>
        <dbReference type="EMBL" id="KAK6917931.1"/>
    </source>
</evidence>
<organism evidence="5 6">
    <name type="scientific">Dillenia turbinata</name>
    <dbReference type="NCBI Taxonomy" id="194707"/>
    <lineage>
        <taxon>Eukaryota</taxon>
        <taxon>Viridiplantae</taxon>
        <taxon>Streptophyta</taxon>
        <taxon>Embryophyta</taxon>
        <taxon>Tracheophyta</taxon>
        <taxon>Spermatophyta</taxon>
        <taxon>Magnoliopsida</taxon>
        <taxon>eudicotyledons</taxon>
        <taxon>Gunneridae</taxon>
        <taxon>Pentapetalae</taxon>
        <taxon>Dilleniales</taxon>
        <taxon>Dilleniaceae</taxon>
        <taxon>Dillenia</taxon>
    </lineage>
</organism>
<dbReference type="FunFam" id="1.25.40.10:FF:000442">
    <property type="entry name" value="Pentatricopeptide repeat-containing protein At3g49710"/>
    <property type="match status" value="1"/>
</dbReference>
<dbReference type="Proteomes" id="UP001370490">
    <property type="component" value="Unassembled WGS sequence"/>
</dbReference>
<dbReference type="InterPro" id="IPR046848">
    <property type="entry name" value="E_motif"/>
</dbReference>
<dbReference type="InterPro" id="IPR011990">
    <property type="entry name" value="TPR-like_helical_dom_sf"/>
</dbReference>
<name>A0AAN8UTT0_9MAGN</name>
<evidence type="ECO:0000256" key="1">
    <source>
        <dbReference type="ARBA" id="ARBA00006643"/>
    </source>
</evidence>
<dbReference type="PANTHER" id="PTHR47926">
    <property type="entry name" value="PENTATRICOPEPTIDE REPEAT-CONTAINING PROTEIN"/>
    <property type="match status" value="1"/>
</dbReference>
<evidence type="ECO:0000259" key="4">
    <source>
        <dbReference type="Pfam" id="PF14432"/>
    </source>
</evidence>
<dbReference type="EMBL" id="JBAMMX010000022">
    <property type="protein sequence ID" value="KAK6917931.1"/>
    <property type="molecule type" value="Genomic_DNA"/>
</dbReference>
<dbReference type="Pfam" id="PF01535">
    <property type="entry name" value="PPR"/>
    <property type="match status" value="4"/>
</dbReference>
<dbReference type="Gene3D" id="1.25.40.10">
    <property type="entry name" value="Tetratricopeptide repeat domain"/>
    <property type="match status" value="3"/>
</dbReference>
<dbReference type="PANTHER" id="PTHR47926:SF409">
    <property type="entry name" value="DYW DOMAIN-CONTAINING PROTEIN"/>
    <property type="match status" value="1"/>
</dbReference>
<dbReference type="AlphaFoldDB" id="A0AAN8UTT0"/>
<dbReference type="FunFam" id="1.25.40.10:FF:000073">
    <property type="entry name" value="Pentatricopeptide repeat-containing protein chloroplastic"/>
    <property type="match status" value="1"/>
</dbReference>
<dbReference type="InterPro" id="IPR046849">
    <property type="entry name" value="E2_motif"/>
</dbReference>
<accession>A0AAN8UTT0</accession>
<dbReference type="NCBIfam" id="TIGR00756">
    <property type="entry name" value="PPR"/>
    <property type="match status" value="3"/>
</dbReference>
<dbReference type="Pfam" id="PF14432">
    <property type="entry name" value="DYW_deaminase"/>
    <property type="match status" value="1"/>
</dbReference>
<dbReference type="FunFam" id="1.25.40.10:FF:000325">
    <property type="entry name" value="Pentatricopeptide repeat-containing protein At4g14820"/>
    <property type="match status" value="1"/>
</dbReference>
<feature type="repeat" description="PPR" evidence="3">
    <location>
        <begin position="128"/>
        <end position="162"/>
    </location>
</feature>
<comment type="similarity">
    <text evidence="1">Belongs to the PPR family. PCMP-H subfamily.</text>
</comment>
<dbReference type="InterPro" id="IPR046960">
    <property type="entry name" value="PPR_At4g14850-like_plant"/>
</dbReference>
<feature type="repeat" description="PPR" evidence="3">
    <location>
        <begin position="361"/>
        <end position="395"/>
    </location>
</feature>
<dbReference type="GO" id="GO:0003723">
    <property type="term" value="F:RNA binding"/>
    <property type="evidence" value="ECO:0007669"/>
    <property type="project" value="InterPro"/>
</dbReference>
<dbReference type="PROSITE" id="PS51375">
    <property type="entry name" value="PPR"/>
    <property type="match status" value="3"/>
</dbReference>
<dbReference type="InterPro" id="IPR002885">
    <property type="entry name" value="PPR_rpt"/>
</dbReference>
<sequence length="707" mass="78876">MGQSCLRPLKTHPNIYSSLLHFSTTANAWNSCSVSKEAFTHLCFEGHLKQAFETFISAIWSDPSLFSHLLQQCIAKHSIFVGKQLHSLIISSGCGSDKFISNHLLNMYSKFGELGTAQRLFAEMPKKNIMSHNILLGGYIQKGDLDSARQLFERMSERNVATWNAMVTGMIQFEFNEEGLSLFLEMHDLGFLPDEFAVGSVLRGCAGLRALAAGQQIHVYVVKSGLEFNLVVGTSLAHMYMKCGNLGDGEKVIKTMPVHNVVACNTLIAGRAQNGCSEGALDQYNLMKMAGFRPDKITFVSVLSSCSELATLGQGQQIHAEVIKAGACSSISVVSSLISMYSRCGCLEDSINLFSECKDEDVVLWSSMIAAYGFHGRGKEAIELFEQMEEKAFEANDVTFLSLLYACSHCGLKDKGSDLFQLMVEKYGLQPKLEHYTCMVDLLGRCGCLEEAEALIRTMPLKADVIIWKTLLSACKIHKNADMARRIAEEITRLDPRDPASYVLLSNVHASTKQWKDVSDIRKSMRDNNVKKEPGISWLEVKNQVHQFSIGDQSHPKSKEIDEYLKELTLELKKLGYAPDIDSVLHDMEMEEQEYNVVHHSEKLAIAFALLSTPPGTRIRVMKNLRICTDCHVAIKLISKLKCREIVVRDASSIILKMGAVPVEIIVRKLMDPDKEIDANEEAIDRKIDPLWKLIGDGEVDKQLEKS</sequence>
<dbReference type="InterPro" id="IPR032867">
    <property type="entry name" value="DYW_dom"/>
</dbReference>
<gene>
    <name evidence="5" type="ORF">RJ641_016353</name>
</gene>
<comment type="caution">
    <text evidence="5">The sequence shown here is derived from an EMBL/GenBank/DDBJ whole genome shotgun (WGS) entry which is preliminary data.</text>
</comment>